<accession>A0AB73IVN0</accession>
<sequence length="27" mass="3074">MSTPAYDAGRLALMLNELRLPTIARLW</sequence>
<name>A0AB73IVN0_9BURK</name>
<feature type="non-terminal residue" evidence="1">
    <location>
        <position position="27"/>
    </location>
</feature>
<evidence type="ECO:0000313" key="1">
    <source>
        <dbReference type="EMBL" id="MDP9652082.1"/>
    </source>
</evidence>
<protein>
    <submittedName>
        <fullName evidence="1">Uncharacterized protein</fullName>
    </submittedName>
</protein>
<reference evidence="1" key="1">
    <citation type="submission" date="2023-07" db="EMBL/GenBank/DDBJ databases">
        <title>Sorghum-associated microbial communities from plants grown in Nebraska, USA.</title>
        <authorList>
            <person name="Schachtman D."/>
        </authorList>
    </citation>
    <scope>NUCLEOTIDE SEQUENCE</scope>
    <source>
        <strain evidence="1">DS1061</strain>
    </source>
</reference>
<dbReference type="Proteomes" id="UP001229486">
    <property type="component" value="Unassembled WGS sequence"/>
</dbReference>
<dbReference type="EMBL" id="JAURTK010000065">
    <property type="protein sequence ID" value="MDP9652082.1"/>
    <property type="molecule type" value="Genomic_DNA"/>
</dbReference>
<dbReference type="AlphaFoldDB" id="A0AB73IVN0"/>
<comment type="caution">
    <text evidence="1">The sequence shown here is derived from an EMBL/GenBank/DDBJ whole genome shotgun (WGS) entry which is preliminary data.</text>
</comment>
<organism evidence="1 2">
    <name type="scientific">Paraburkholderia caledonica</name>
    <dbReference type="NCBI Taxonomy" id="134536"/>
    <lineage>
        <taxon>Bacteria</taxon>
        <taxon>Pseudomonadati</taxon>
        <taxon>Pseudomonadota</taxon>
        <taxon>Betaproteobacteria</taxon>
        <taxon>Burkholderiales</taxon>
        <taxon>Burkholderiaceae</taxon>
        <taxon>Paraburkholderia</taxon>
    </lineage>
</organism>
<evidence type="ECO:0000313" key="2">
    <source>
        <dbReference type="Proteomes" id="UP001229486"/>
    </source>
</evidence>
<gene>
    <name evidence="1" type="ORF">J2793_007559</name>
</gene>
<proteinExistence type="predicted"/>